<reference evidence="1" key="1">
    <citation type="journal article" date="2023" name="Insect Mol. Biol.">
        <title>Genome sequencing provides insights into the evolution of gene families encoding plant cell wall-degrading enzymes in longhorned beetles.</title>
        <authorList>
            <person name="Shin N.R."/>
            <person name="Okamura Y."/>
            <person name="Kirsch R."/>
            <person name="Pauchet Y."/>
        </authorList>
    </citation>
    <scope>NUCLEOTIDE SEQUENCE</scope>
    <source>
        <strain evidence="1">MMC_N1</strain>
    </source>
</reference>
<gene>
    <name evidence="1" type="ORF">NQ317_006581</name>
</gene>
<protein>
    <submittedName>
        <fullName evidence="1">Uncharacterized protein</fullName>
    </submittedName>
</protein>
<keyword evidence="2" id="KW-1185">Reference proteome</keyword>
<dbReference type="Gene3D" id="3.40.630.30">
    <property type="match status" value="1"/>
</dbReference>
<organism evidence="1 2">
    <name type="scientific">Molorchus minor</name>
    <dbReference type="NCBI Taxonomy" id="1323400"/>
    <lineage>
        <taxon>Eukaryota</taxon>
        <taxon>Metazoa</taxon>
        <taxon>Ecdysozoa</taxon>
        <taxon>Arthropoda</taxon>
        <taxon>Hexapoda</taxon>
        <taxon>Insecta</taxon>
        <taxon>Pterygota</taxon>
        <taxon>Neoptera</taxon>
        <taxon>Endopterygota</taxon>
        <taxon>Coleoptera</taxon>
        <taxon>Polyphaga</taxon>
        <taxon>Cucujiformia</taxon>
        <taxon>Chrysomeloidea</taxon>
        <taxon>Cerambycidae</taxon>
        <taxon>Lamiinae</taxon>
        <taxon>Monochamini</taxon>
        <taxon>Molorchus</taxon>
    </lineage>
</organism>
<sequence length="139" mass="16484">MGNVCLAIFLCRLENFIMSRRLREEEERARQALLEQDEVDKLQVLHEQIFGPLVWRRLPSGIRIQDLKSDHYDEVLDIIENNYPQEDVVFKNSRYNEDVASQRSFRERLRFNISDNSSIIAVDEVEISYKLNRLSITPL</sequence>
<evidence type="ECO:0000313" key="1">
    <source>
        <dbReference type="EMBL" id="KAJ8984082.1"/>
    </source>
</evidence>
<proteinExistence type="predicted"/>
<evidence type="ECO:0000313" key="2">
    <source>
        <dbReference type="Proteomes" id="UP001162164"/>
    </source>
</evidence>
<dbReference type="Proteomes" id="UP001162164">
    <property type="component" value="Unassembled WGS sequence"/>
</dbReference>
<comment type="caution">
    <text evidence="1">The sequence shown here is derived from an EMBL/GenBank/DDBJ whole genome shotgun (WGS) entry which is preliminary data.</text>
</comment>
<name>A0ABQ9K3D4_9CUCU</name>
<dbReference type="EMBL" id="JAPWTJ010000048">
    <property type="protein sequence ID" value="KAJ8984082.1"/>
    <property type="molecule type" value="Genomic_DNA"/>
</dbReference>
<accession>A0ABQ9K3D4</accession>